<feature type="region of interest" description="Disordered" evidence="2">
    <location>
        <begin position="605"/>
        <end position="639"/>
    </location>
</feature>
<dbReference type="PANTHER" id="PTHR12832">
    <property type="entry name" value="TESTIS-SPECIFIC PROTEIN PBS13 T-COMPLEX 11"/>
    <property type="match status" value="1"/>
</dbReference>
<organism evidence="3 4">
    <name type="scientific">Marasmius crinis-equi</name>
    <dbReference type="NCBI Taxonomy" id="585013"/>
    <lineage>
        <taxon>Eukaryota</taxon>
        <taxon>Fungi</taxon>
        <taxon>Dikarya</taxon>
        <taxon>Basidiomycota</taxon>
        <taxon>Agaricomycotina</taxon>
        <taxon>Agaricomycetes</taxon>
        <taxon>Agaricomycetidae</taxon>
        <taxon>Agaricales</taxon>
        <taxon>Marasmiineae</taxon>
        <taxon>Marasmiaceae</taxon>
        <taxon>Marasmius</taxon>
    </lineage>
</organism>
<dbReference type="InterPro" id="IPR008862">
    <property type="entry name" value="Tcp11"/>
</dbReference>
<feature type="region of interest" description="Disordered" evidence="2">
    <location>
        <begin position="1"/>
        <end position="34"/>
    </location>
</feature>
<dbReference type="EMBL" id="JBAHYK010000091">
    <property type="protein sequence ID" value="KAL0578628.1"/>
    <property type="molecule type" value="Genomic_DNA"/>
</dbReference>
<comment type="similarity">
    <text evidence="1">Belongs to the TCP11 family.</text>
</comment>
<evidence type="ECO:0000256" key="2">
    <source>
        <dbReference type="SAM" id="MobiDB-lite"/>
    </source>
</evidence>
<dbReference type="Proteomes" id="UP001465976">
    <property type="component" value="Unassembled WGS sequence"/>
</dbReference>
<dbReference type="PANTHER" id="PTHR12832:SF11">
    <property type="entry name" value="LD23868P"/>
    <property type="match status" value="1"/>
</dbReference>
<keyword evidence="4" id="KW-1185">Reference proteome</keyword>
<comment type="caution">
    <text evidence="3">The sequence shown here is derived from an EMBL/GenBank/DDBJ whole genome shotgun (WGS) entry which is preliminary data.</text>
</comment>
<protein>
    <submittedName>
        <fullName evidence="3">Protein SOSEKI 1</fullName>
    </submittedName>
</protein>
<reference evidence="3 4" key="1">
    <citation type="submission" date="2024-02" db="EMBL/GenBank/DDBJ databases">
        <title>A draft genome for the cacao thread blight pathogen Marasmius crinis-equi.</title>
        <authorList>
            <person name="Cohen S.P."/>
            <person name="Baruah I.K."/>
            <person name="Amoako-Attah I."/>
            <person name="Bukari Y."/>
            <person name="Meinhardt L.W."/>
            <person name="Bailey B.A."/>
        </authorList>
    </citation>
    <scope>NUCLEOTIDE SEQUENCE [LARGE SCALE GENOMIC DNA]</scope>
    <source>
        <strain evidence="3 4">GH-76</strain>
    </source>
</reference>
<evidence type="ECO:0000256" key="1">
    <source>
        <dbReference type="ARBA" id="ARBA00010954"/>
    </source>
</evidence>
<accession>A0ABR3FT13</accession>
<proteinExistence type="inferred from homology"/>
<dbReference type="Pfam" id="PF05794">
    <property type="entry name" value="Tcp11"/>
    <property type="match status" value="1"/>
</dbReference>
<feature type="region of interest" description="Disordered" evidence="2">
    <location>
        <begin position="577"/>
        <end position="596"/>
    </location>
</feature>
<evidence type="ECO:0000313" key="3">
    <source>
        <dbReference type="EMBL" id="KAL0578628.1"/>
    </source>
</evidence>
<evidence type="ECO:0000313" key="4">
    <source>
        <dbReference type="Proteomes" id="UP001465976"/>
    </source>
</evidence>
<name>A0ABR3FT13_9AGAR</name>
<feature type="compositionally biased region" description="Low complexity" evidence="2">
    <location>
        <begin position="580"/>
        <end position="596"/>
    </location>
</feature>
<sequence length="818" mass="89893">MDHSTRGIPAKRKQDHDDDQTPPVIVPKRPRLDAPHRLLKKPSLPIRPPPIDRLGNDVEDIGLIPTVAPGPSTGSLLHLRRSSLPALIDVPIPIDSNSVHVPSVQPYISRQTLKELDLETILRNPQLRHDLLFDYGLQFRPTSSRRKRQIADAYWSAVIREVEHGCTCFPVDKRGHPAVTQDATCVCSTSNPPPTPVVAAYLPPSQITIIRTPSRIRPLLSEFLEVVLLVIQPLQSISSTYVNPDSYKTQMEEHTIQANYIRSIFDPALIEQELRHSVFDLASLMRVIGATLKGHCAPMRDQAVEAMVQAAEACKPGGRGTKVDAVNAVRACMDILELMKLDIANHQLQTIRASMARTSANYELLRFRSRRSVSRDAPLSRPTCPIASQWLSQAWSCLHSRKTRISHPLYSDGGLDLSSLGKNRQVYLAALKGLTELAFYPPFLRPPRSGTTCGPDLFPAPLPDYPETLYLDHTRLRNLTKEIGDVVALYMLLLLYRQLLHSSEWSDDCSRRRLNVKVEERDLMRIKNEIQAIGSARIYANLNQSSASISPDSVSRFVKEDMVLQVVMRAQEARCRIAGSSSSPSSPMSYEGVATSSCCPTPVPSTPVTPNISSSSSPWASVPPSPSVGSPTEQSRSATPSPVILTAATFISPVELAIATPPPLPCLKTSLRSPSSSASGSYFPSTPDPRILSIAQRWAEENMNISSALGAVVYHKLHEAVFQGVVSQAYPARDSTVGKLFANLVEMNGVTTPPAPSIAGLHDKKPATPLFTMLSGMEPLAEEIKSLVEKISRLALVHLNVYLPVYEQDDFVLTTEAS</sequence>
<gene>
    <name evidence="3" type="primary">SOK1</name>
    <name evidence="3" type="ORF">V5O48_003371</name>
</gene>
<feature type="compositionally biased region" description="Low complexity" evidence="2">
    <location>
        <begin position="608"/>
        <end position="620"/>
    </location>
</feature>